<name>A0A0S4STR1_CAMHY</name>
<dbReference type="EMBL" id="FAVB01000005">
    <property type="protein sequence ID" value="CUU87584.1"/>
    <property type="molecule type" value="Genomic_DNA"/>
</dbReference>
<dbReference type="RefSeq" id="WP_059426757.1">
    <property type="nucleotide sequence ID" value="NZ_CP040464.1"/>
</dbReference>
<evidence type="ECO:0000259" key="2">
    <source>
        <dbReference type="PROSITE" id="PS50894"/>
    </source>
</evidence>
<dbReference type="AlphaFoldDB" id="A0A0S4STR1"/>
<sequence length="138" mass="16032">MGILKQLETDYDLDIVEDFLTHFDFMSSSLDPLIINLSRKEVCSGNLDEIFRIFHNIKSAAGFLKLEPLIKLATLCENILDEAKNQKDENSEASDEFIDWLLLVADQVETYRADIENDELYFHILNPKIINMPKRFFS</sequence>
<evidence type="ECO:0000256" key="1">
    <source>
        <dbReference type="PROSITE-ProRule" id="PRU00110"/>
    </source>
</evidence>
<organism evidence="3 5">
    <name type="scientific">Campylobacter hyointestinalis subsp. hyointestinalis</name>
    <dbReference type="NCBI Taxonomy" id="91352"/>
    <lineage>
        <taxon>Bacteria</taxon>
        <taxon>Pseudomonadati</taxon>
        <taxon>Campylobacterota</taxon>
        <taxon>Epsilonproteobacteria</taxon>
        <taxon>Campylobacterales</taxon>
        <taxon>Campylobacteraceae</taxon>
        <taxon>Campylobacter</taxon>
    </lineage>
</organism>
<keyword evidence="5" id="KW-1185">Reference proteome</keyword>
<dbReference type="PROSITE" id="PS50894">
    <property type="entry name" value="HPT"/>
    <property type="match status" value="1"/>
</dbReference>
<evidence type="ECO:0000313" key="3">
    <source>
        <dbReference type="EMBL" id="CUU87584.1"/>
    </source>
</evidence>
<feature type="modified residue" description="Phosphohistidine" evidence="1">
    <location>
        <position position="55"/>
    </location>
</feature>
<evidence type="ECO:0000313" key="5">
    <source>
        <dbReference type="Proteomes" id="UP000052237"/>
    </source>
</evidence>
<reference evidence="5 6" key="1">
    <citation type="submission" date="2015-11" db="EMBL/GenBank/DDBJ databases">
        <authorList>
            <consortium name="Pathogen Informatics"/>
        </authorList>
    </citation>
    <scope>NUCLEOTIDE SEQUENCE [LARGE SCALE GENOMIC DNA]</scope>
    <source>
        <strain evidence="3 5">006A-0059</strain>
        <strain evidence="4 6">006A-0191</strain>
    </source>
</reference>
<dbReference type="SUPFAM" id="SSF47226">
    <property type="entry name" value="Histidine-containing phosphotransfer domain, HPT domain"/>
    <property type="match status" value="1"/>
</dbReference>
<dbReference type="Proteomes" id="UP000052257">
    <property type="component" value="Unassembled WGS sequence"/>
</dbReference>
<dbReference type="GO" id="GO:0004672">
    <property type="term" value="F:protein kinase activity"/>
    <property type="evidence" value="ECO:0007669"/>
    <property type="project" value="UniProtKB-ARBA"/>
</dbReference>
<dbReference type="InterPro" id="IPR008207">
    <property type="entry name" value="Sig_transdc_His_kin_Hpt_dom"/>
</dbReference>
<dbReference type="EMBL" id="FAUW01000005">
    <property type="protein sequence ID" value="CUU89145.1"/>
    <property type="molecule type" value="Genomic_DNA"/>
</dbReference>
<dbReference type="InterPro" id="IPR036641">
    <property type="entry name" value="HPT_dom_sf"/>
</dbReference>
<feature type="domain" description="HPt" evidence="2">
    <location>
        <begin position="8"/>
        <end position="115"/>
    </location>
</feature>
<gene>
    <name evidence="3" type="ORF">ERS686654_01778</name>
    <name evidence="4" type="ORF">ERS739220_01975</name>
</gene>
<evidence type="ECO:0000313" key="6">
    <source>
        <dbReference type="Proteomes" id="UP000052257"/>
    </source>
</evidence>
<evidence type="ECO:0000313" key="4">
    <source>
        <dbReference type="EMBL" id="CUU89145.1"/>
    </source>
</evidence>
<accession>A0A2S5J3C4</accession>
<accession>A0A0S4STR1</accession>
<dbReference type="Pfam" id="PF01627">
    <property type="entry name" value="Hpt"/>
    <property type="match status" value="1"/>
</dbReference>
<dbReference type="Gene3D" id="1.20.120.160">
    <property type="entry name" value="HPT domain"/>
    <property type="match status" value="1"/>
</dbReference>
<dbReference type="GO" id="GO:0000160">
    <property type="term" value="P:phosphorelay signal transduction system"/>
    <property type="evidence" value="ECO:0007669"/>
    <property type="project" value="InterPro"/>
</dbReference>
<proteinExistence type="predicted"/>
<keyword evidence="1" id="KW-0597">Phosphoprotein</keyword>
<protein>
    <submittedName>
        <fullName evidence="3">Hpt domain-containing protein</fullName>
    </submittedName>
</protein>
<dbReference type="Proteomes" id="UP000052237">
    <property type="component" value="Unassembled WGS sequence"/>
</dbReference>
<comment type="caution">
    <text evidence="3">The sequence shown here is derived from an EMBL/GenBank/DDBJ whole genome shotgun (WGS) entry which is preliminary data.</text>
</comment>